<evidence type="ECO:0000256" key="7">
    <source>
        <dbReference type="ARBA" id="ARBA00023002"/>
    </source>
</evidence>
<keyword evidence="7" id="KW-0560">Oxidoreductase</keyword>
<sequence>MASVPVYCLCRLPYDVTRFMIECDMCQDWFHGSCVGVEEEKAADIDLYHCPNCEVLHGPSIMKKRRVSSKGHDTHKGKPVKTGSSMFIRELRGRTFDSSDEVILKPTGSQLTVEFLEENSFSVPILVLKKDGLGMTLPSPSFTVRDVEHYVGSDKEIDVIDVARQADCKMKLGDFVNYYYSGKREKVLNVISLEFSDTRLSNLVETPKIVRKLSWVENLWPEESVFERPNVQKYCLMSVRDSYTDFHIDFGGTSVWYHVLKGEKIFYLIRPTNANLTLFECWSSSSNQNEMFFGDQVEKCYKCSVKQGQTLFIPTGWIHAVLTPVDCLAFGGNFLHSLNIEMQLKAYEIEKRLSTADLFKFPNFETICWYVGKHILDIFRGLRENRRHPASYLVHGGKALNLAFRAWTRKEALPDHEDEIPETVRTVQLIKDLAREIRLVEFNITGTCLNESDDDSPDMDLDGSENPLALLMANGSTKRVKSISKSRRAKIAKKVDSARLVAGQVMGGEFNLDSDDELQIDERLGKEKASLIIRSKFPRKLPRAKPCSDPNRIREPGEVEFDIEEDYTTDEDMVEGVDSKLGNGSGAGGILDLLKASRQVGGPDYAALTEAPASPSTQEAIQGMLCMANLQSSSSSPATSSLQAWWTGGQDRSSGSSSSGLGTASNSPASQRTPGKRPIKRPAYWRNESEEEENASLDEQDSLGACFKDAEYIYPSLESDDDDPALKSRPKKKKNSDDAPWSPKARVTPTLPKQDRPVREGTRVASIETGLAAAAAKLAQQELQKAQKKKSIKKKPLMKEAEQPRPQDSNVVVTVSAPTLATMPQPLTSSPQPPPEPKQEALSGSLADHEYTARPNAFGMAQANRSTTPMAPGVFLTQRRPSVGSQSNQAGQGKRPKKGLATAKQRLGRILKIHRNGKLLL</sequence>
<accession>A0ABM0L4R1</accession>
<evidence type="ECO:0000259" key="15">
    <source>
        <dbReference type="PROSITE" id="PS51184"/>
    </source>
</evidence>
<evidence type="ECO:0000256" key="10">
    <source>
        <dbReference type="ARBA" id="ARBA00023163"/>
    </source>
</evidence>
<dbReference type="InterPro" id="IPR019786">
    <property type="entry name" value="Zinc_finger_PHD-type_CS"/>
</dbReference>
<feature type="compositionally biased region" description="Basic residues" evidence="13">
    <location>
        <begin position="786"/>
        <end position="796"/>
    </location>
</feature>
<dbReference type="InterPro" id="IPR050690">
    <property type="entry name" value="JHDM1_Histone_Demethylase"/>
</dbReference>
<evidence type="ECO:0000256" key="1">
    <source>
        <dbReference type="ARBA" id="ARBA00004123"/>
    </source>
</evidence>
<dbReference type="InterPro" id="IPR041070">
    <property type="entry name" value="JHD"/>
</dbReference>
<keyword evidence="8" id="KW-0408">Iron</keyword>
<feature type="domain" description="JmjC" evidence="15">
    <location>
        <begin position="195"/>
        <end position="351"/>
    </location>
</feature>
<evidence type="ECO:0000259" key="14">
    <source>
        <dbReference type="PROSITE" id="PS50016"/>
    </source>
</evidence>
<dbReference type="Pfam" id="PF02373">
    <property type="entry name" value="JmjC"/>
    <property type="match status" value="1"/>
</dbReference>
<protein>
    <submittedName>
        <fullName evidence="17">Histone lysine demethylase PHF8 isoform X2</fullName>
    </submittedName>
</protein>
<dbReference type="SUPFAM" id="SSF57903">
    <property type="entry name" value="FYVE/PHD zinc finger"/>
    <property type="match status" value="1"/>
</dbReference>
<gene>
    <name evidence="17" type="primary">Phf8</name>
</gene>
<keyword evidence="5" id="KW-0156">Chromatin regulator</keyword>
<feature type="compositionally biased region" description="Polar residues" evidence="13">
    <location>
        <begin position="806"/>
        <end position="819"/>
    </location>
</feature>
<dbReference type="InterPro" id="IPR019787">
    <property type="entry name" value="Znf_PHD-finger"/>
</dbReference>
<feature type="compositionally biased region" description="Low complexity" evidence="13">
    <location>
        <begin position="648"/>
        <end position="667"/>
    </location>
</feature>
<feature type="compositionally biased region" description="Acidic residues" evidence="13">
    <location>
        <begin position="689"/>
        <end position="701"/>
    </location>
</feature>
<dbReference type="Pfam" id="PF00628">
    <property type="entry name" value="PHD"/>
    <property type="match status" value="1"/>
</dbReference>
<feature type="region of interest" description="Disordered" evidence="13">
    <location>
        <begin position="714"/>
        <end position="764"/>
    </location>
</feature>
<dbReference type="SMART" id="SM00558">
    <property type="entry name" value="JmjC"/>
    <property type="match status" value="1"/>
</dbReference>
<evidence type="ECO:0000256" key="8">
    <source>
        <dbReference type="ARBA" id="ARBA00023004"/>
    </source>
</evidence>
<evidence type="ECO:0000256" key="12">
    <source>
        <dbReference type="PROSITE-ProRule" id="PRU00146"/>
    </source>
</evidence>
<evidence type="ECO:0000256" key="13">
    <source>
        <dbReference type="SAM" id="MobiDB-lite"/>
    </source>
</evidence>
<feature type="region of interest" description="Disordered" evidence="13">
    <location>
        <begin position="877"/>
        <end position="903"/>
    </location>
</feature>
<organism evidence="16 17">
    <name type="scientific">Microtus ochrogaster</name>
    <name type="common">Prairie vole</name>
    <dbReference type="NCBI Taxonomy" id="79684"/>
    <lineage>
        <taxon>Eukaryota</taxon>
        <taxon>Metazoa</taxon>
        <taxon>Chordata</taxon>
        <taxon>Craniata</taxon>
        <taxon>Vertebrata</taxon>
        <taxon>Euteleostomi</taxon>
        <taxon>Mammalia</taxon>
        <taxon>Eutheria</taxon>
        <taxon>Euarchontoglires</taxon>
        <taxon>Glires</taxon>
        <taxon>Rodentia</taxon>
        <taxon>Myomorpha</taxon>
        <taxon>Muroidea</taxon>
        <taxon>Cricetidae</taxon>
        <taxon>Arvicolinae</taxon>
        <taxon>Microtus</taxon>
    </lineage>
</organism>
<evidence type="ECO:0000256" key="11">
    <source>
        <dbReference type="ARBA" id="ARBA00023242"/>
    </source>
</evidence>
<dbReference type="Proteomes" id="UP000694915">
    <property type="component" value="Chromosome X"/>
</dbReference>
<proteinExistence type="predicted"/>
<keyword evidence="10" id="KW-0804">Transcription</keyword>
<keyword evidence="11" id="KW-0539">Nucleus</keyword>
<evidence type="ECO:0000256" key="2">
    <source>
        <dbReference type="ARBA" id="ARBA00022723"/>
    </source>
</evidence>
<feature type="region of interest" description="Disordered" evidence="13">
    <location>
        <begin position="776"/>
        <end position="844"/>
    </location>
</feature>
<keyword evidence="9" id="KW-0805">Transcription regulation</keyword>
<dbReference type="Gene3D" id="2.60.120.650">
    <property type="entry name" value="Cupin"/>
    <property type="match status" value="1"/>
</dbReference>
<dbReference type="InterPro" id="IPR003347">
    <property type="entry name" value="JmjC_dom"/>
</dbReference>
<keyword evidence="2" id="KW-0479">Metal-binding</keyword>
<dbReference type="Gene3D" id="1.20.58.1360">
    <property type="match status" value="1"/>
</dbReference>
<evidence type="ECO:0000256" key="3">
    <source>
        <dbReference type="ARBA" id="ARBA00022771"/>
    </source>
</evidence>
<name>A0ABM0L4R1_MICOH</name>
<dbReference type="SUPFAM" id="SSF51197">
    <property type="entry name" value="Clavaminate synthase-like"/>
    <property type="match status" value="1"/>
</dbReference>
<feature type="domain" description="PHD-type" evidence="14">
    <location>
        <begin position="5"/>
        <end position="56"/>
    </location>
</feature>
<evidence type="ECO:0000256" key="5">
    <source>
        <dbReference type="ARBA" id="ARBA00022853"/>
    </source>
</evidence>
<dbReference type="RefSeq" id="XP_005358941.1">
    <property type="nucleotide sequence ID" value="XM_005358884.3"/>
</dbReference>
<evidence type="ECO:0000313" key="16">
    <source>
        <dbReference type="Proteomes" id="UP000694915"/>
    </source>
</evidence>
<feature type="compositionally biased region" description="Polar residues" evidence="13">
    <location>
        <begin position="879"/>
        <end position="891"/>
    </location>
</feature>
<comment type="subcellular location">
    <subcellularLocation>
        <location evidence="1">Nucleus</location>
    </subcellularLocation>
</comment>
<keyword evidence="16" id="KW-1185">Reference proteome</keyword>
<dbReference type="InterPro" id="IPR001965">
    <property type="entry name" value="Znf_PHD"/>
</dbReference>
<dbReference type="SMART" id="SM00249">
    <property type="entry name" value="PHD"/>
    <property type="match status" value="1"/>
</dbReference>
<keyword evidence="4" id="KW-0862">Zinc</keyword>
<evidence type="ECO:0000256" key="6">
    <source>
        <dbReference type="ARBA" id="ARBA00022964"/>
    </source>
</evidence>
<dbReference type="PROSITE" id="PS50016">
    <property type="entry name" value="ZF_PHD_2"/>
    <property type="match status" value="1"/>
</dbReference>
<keyword evidence="6" id="KW-0223">Dioxygenase</keyword>
<dbReference type="PANTHER" id="PTHR23123">
    <property type="entry name" value="PHD/F-BOX CONTAINING PROTEIN"/>
    <property type="match status" value="1"/>
</dbReference>
<dbReference type="InterPro" id="IPR011011">
    <property type="entry name" value="Znf_FYVE_PHD"/>
</dbReference>
<evidence type="ECO:0000256" key="4">
    <source>
        <dbReference type="ARBA" id="ARBA00022833"/>
    </source>
</evidence>
<dbReference type="Pfam" id="PF17811">
    <property type="entry name" value="JHD"/>
    <property type="match status" value="1"/>
</dbReference>
<keyword evidence="3 12" id="KW-0863">Zinc-finger</keyword>
<feature type="compositionally biased region" description="Low complexity" evidence="13">
    <location>
        <begin position="632"/>
        <end position="641"/>
    </location>
</feature>
<dbReference type="CDD" id="cd15642">
    <property type="entry name" value="PHD_PHF8"/>
    <property type="match status" value="1"/>
</dbReference>
<dbReference type="PROSITE" id="PS01359">
    <property type="entry name" value="ZF_PHD_1"/>
    <property type="match status" value="1"/>
</dbReference>
<feature type="region of interest" description="Disordered" evidence="13">
    <location>
        <begin position="631"/>
        <end position="702"/>
    </location>
</feature>
<feature type="compositionally biased region" description="Basic and acidic residues" evidence="13">
    <location>
        <begin position="753"/>
        <end position="762"/>
    </location>
</feature>
<dbReference type="GeneID" id="101994990"/>
<reference evidence="17" key="1">
    <citation type="submission" date="2025-08" db="UniProtKB">
        <authorList>
            <consortium name="RefSeq"/>
        </authorList>
    </citation>
    <scope>IDENTIFICATION</scope>
</reference>
<evidence type="ECO:0000256" key="9">
    <source>
        <dbReference type="ARBA" id="ARBA00023015"/>
    </source>
</evidence>
<evidence type="ECO:0000313" key="17">
    <source>
        <dbReference type="RefSeq" id="XP_005358941.1"/>
    </source>
</evidence>
<dbReference type="PROSITE" id="PS51184">
    <property type="entry name" value="JMJC"/>
    <property type="match status" value="1"/>
</dbReference>